<dbReference type="Proteomes" id="UP000268857">
    <property type="component" value="Unassembled WGS sequence"/>
</dbReference>
<evidence type="ECO:0000313" key="1">
    <source>
        <dbReference type="EMBL" id="RUR75127.1"/>
    </source>
</evidence>
<evidence type="ECO:0000313" key="2">
    <source>
        <dbReference type="Proteomes" id="UP000268857"/>
    </source>
</evidence>
<proteinExistence type="predicted"/>
<protein>
    <submittedName>
        <fullName evidence="1">Uncharacterized protein</fullName>
    </submittedName>
</protein>
<comment type="caution">
    <text evidence="1">The sequence shown here is derived from an EMBL/GenBank/DDBJ whole genome shotgun (WGS) entry which is preliminary data.</text>
</comment>
<keyword evidence="2" id="KW-1185">Reference proteome</keyword>
<organism evidence="1 2">
    <name type="scientific">Chlorogloeopsis fritschii PCC 6912</name>
    <dbReference type="NCBI Taxonomy" id="211165"/>
    <lineage>
        <taxon>Bacteria</taxon>
        <taxon>Bacillati</taxon>
        <taxon>Cyanobacteriota</taxon>
        <taxon>Cyanophyceae</taxon>
        <taxon>Nostocales</taxon>
        <taxon>Chlorogloeopsidaceae</taxon>
        <taxon>Chlorogloeopsis</taxon>
    </lineage>
</organism>
<name>A0A3S0ZFB8_CHLFR</name>
<reference evidence="1 2" key="1">
    <citation type="journal article" date="2019" name="Genome Biol. Evol.">
        <title>Day and night: Metabolic profiles and evolutionary relationships of six axenic non-marine cyanobacteria.</title>
        <authorList>
            <person name="Will S.E."/>
            <person name="Henke P."/>
            <person name="Boedeker C."/>
            <person name="Huang S."/>
            <person name="Brinkmann H."/>
            <person name="Rohde M."/>
            <person name="Jarek M."/>
            <person name="Friedl T."/>
            <person name="Seufert S."/>
            <person name="Schumacher M."/>
            <person name="Overmann J."/>
            <person name="Neumann-Schaal M."/>
            <person name="Petersen J."/>
        </authorList>
    </citation>
    <scope>NUCLEOTIDE SEQUENCE [LARGE SCALE GENOMIC DNA]</scope>
    <source>
        <strain evidence="1 2">PCC 6912</strain>
    </source>
</reference>
<dbReference type="STRING" id="211165.GCA_000317285_01116"/>
<dbReference type="EMBL" id="RSCJ01000026">
    <property type="protein sequence ID" value="RUR75127.1"/>
    <property type="molecule type" value="Genomic_DNA"/>
</dbReference>
<sequence>MYSKNQLKARCKYKPQLRLVRINYKSEKSLYFADFTCETKLEKIEFAAIGKTITLCCEAVNFSQQVS</sequence>
<accession>A0A3S0ZFB8</accession>
<dbReference type="AlphaFoldDB" id="A0A3S0ZFB8"/>
<gene>
    <name evidence="1" type="ORF">PCC6912_49700</name>
</gene>